<accession>A0AAF0KE01</accession>
<dbReference type="InterPro" id="IPR010985">
    <property type="entry name" value="Ribbon_hlx_hlx"/>
</dbReference>
<protein>
    <submittedName>
        <fullName evidence="1">Ribbon-helix-helix protein, CopG family</fullName>
    </submittedName>
</protein>
<gene>
    <name evidence="1" type="ORF">CFBP5477_002635</name>
</gene>
<evidence type="ECO:0000313" key="2">
    <source>
        <dbReference type="Proteomes" id="UP000298664"/>
    </source>
</evidence>
<dbReference type="EMBL" id="CP124733">
    <property type="protein sequence ID" value="WHA41548.1"/>
    <property type="molecule type" value="Genomic_DNA"/>
</dbReference>
<proteinExistence type="predicted"/>
<reference evidence="1" key="1">
    <citation type="submission" date="2023-05" db="EMBL/GenBank/DDBJ databases">
        <title>Complete genome sequence of Agrobacterium larrymoorei CFBP5477.</title>
        <authorList>
            <person name="Yen H.-C."/>
            <person name="Chou L."/>
            <person name="Lin Y.-C."/>
            <person name="Lai E.-M."/>
            <person name="Kuo C.-H."/>
        </authorList>
    </citation>
    <scope>NUCLEOTIDE SEQUENCE</scope>
    <source>
        <strain evidence="1">CFBP5477</strain>
    </source>
</reference>
<dbReference type="AlphaFoldDB" id="A0AAF0KE01"/>
<name>A0AAF0KE01_9HYPH</name>
<organism evidence="1 2">
    <name type="scientific">Agrobacterium larrymoorei</name>
    <dbReference type="NCBI Taxonomy" id="160699"/>
    <lineage>
        <taxon>Bacteria</taxon>
        <taxon>Pseudomonadati</taxon>
        <taxon>Pseudomonadota</taxon>
        <taxon>Alphaproteobacteria</taxon>
        <taxon>Hyphomicrobiales</taxon>
        <taxon>Rhizobiaceae</taxon>
        <taxon>Rhizobium/Agrobacterium group</taxon>
        <taxon>Agrobacterium</taxon>
    </lineage>
</organism>
<dbReference type="RefSeq" id="WP_137393370.1">
    <property type="nucleotide sequence ID" value="NZ_CP124733.1"/>
</dbReference>
<dbReference type="Proteomes" id="UP000298664">
    <property type="component" value="Chromosome Circular"/>
</dbReference>
<dbReference type="GO" id="GO:0006355">
    <property type="term" value="P:regulation of DNA-templated transcription"/>
    <property type="evidence" value="ECO:0007669"/>
    <property type="project" value="InterPro"/>
</dbReference>
<dbReference type="SUPFAM" id="SSF47598">
    <property type="entry name" value="Ribbon-helix-helix"/>
    <property type="match status" value="1"/>
</dbReference>
<sequence length="78" mass="8557">MKSTIQLPDDIDQRIDYVAAQTNLTRSQIVEEALSFGRSLAWQEQWIAGVKAGIADADKGDFASEAEIAAVLGRYDQV</sequence>
<evidence type="ECO:0000313" key="1">
    <source>
        <dbReference type="EMBL" id="WHA41548.1"/>
    </source>
</evidence>